<proteinExistence type="predicted"/>
<evidence type="ECO:0000313" key="3">
    <source>
        <dbReference type="Proteomes" id="UP001642464"/>
    </source>
</evidence>
<organism evidence="2 3">
    <name type="scientific">Durusdinium trenchii</name>
    <dbReference type="NCBI Taxonomy" id="1381693"/>
    <lineage>
        <taxon>Eukaryota</taxon>
        <taxon>Sar</taxon>
        <taxon>Alveolata</taxon>
        <taxon>Dinophyceae</taxon>
        <taxon>Suessiales</taxon>
        <taxon>Symbiodiniaceae</taxon>
        <taxon>Durusdinium</taxon>
    </lineage>
</organism>
<accession>A0ABP0R708</accession>
<gene>
    <name evidence="2" type="ORF">SCF082_LOCUS44580</name>
</gene>
<dbReference type="Proteomes" id="UP001642464">
    <property type="component" value="Unassembled WGS sequence"/>
</dbReference>
<protein>
    <submittedName>
        <fullName evidence="2">RNA 3'-terminal-phosphate cyclase (ATP)</fullName>
    </submittedName>
</protein>
<evidence type="ECO:0000313" key="2">
    <source>
        <dbReference type="EMBL" id="CAK9094882.1"/>
    </source>
</evidence>
<feature type="region of interest" description="Disordered" evidence="1">
    <location>
        <begin position="37"/>
        <end position="63"/>
    </location>
</feature>
<keyword evidence="3" id="KW-1185">Reference proteome</keyword>
<name>A0ABP0R708_9DINO</name>
<dbReference type="EMBL" id="CAXAMM010040699">
    <property type="protein sequence ID" value="CAK9094882.1"/>
    <property type="molecule type" value="Genomic_DNA"/>
</dbReference>
<sequence length="63" mass="6596">VCYDATLGLVALRASLEEPFASLCQNQHPHITVAKAQTSSGNAQEGPGVAAKQSNDLLERASM</sequence>
<feature type="non-terminal residue" evidence="2">
    <location>
        <position position="63"/>
    </location>
</feature>
<evidence type="ECO:0000256" key="1">
    <source>
        <dbReference type="SAM" id="MobiDB-lite"/>
    </source>
</evidence>
<comment type="caution">
    <text evidence="2">The sequence shown here is derived from an EMBL/GenBank/DDBJ whole genome shotgun (WGS) entry which is preliminary data.</text>
</comment>
<reference evidence="2 3" key="1">
    <citation type="submission" date="2024-02" db="EMBL/GenBank/DDBJ databases">
        <authorList>
            <person name="Chen Y."/>
            <person name="Shah S."/>
            <person name="Dougan E. K."/>
            <person name="Thang M."/>
            <person name="Chan C."/>
        </authorList>
    </citation>
    <scope>NUCLEOTIDE SEQUENCE [LARGE SCALE GENOMIC DNA]</scope>
</reference>
<feature type="non-terminal residue" evidence="2">
    <location>
        <position position="1"/>
    </location>
</feature>